<dbReference type="Gene3D" id="1.10.10.10">
    <property type="entry name" value="Winged helix-like DNA-binding domain superfamily/Winged helix DNA-binding domain"/>
    <property type="match status" value="1"/>
</dbReference>
<dbReference type="InterPro" id="IPR013325">
    <property type="entry name" value="RNA_pol_sigma_r2"/>
</dbReference>
<evidence type="ECO:0000259" key="7">
    <source>
        <dbReference type="Pfam" id="PF08281"/>
    </source>
</evidence>
<reference evidence="8 9" key="1">
    <citation type="submission" date="2019-05" db="EMBL/GenBank/DDBJ databases">
        <title>Draft genome sequence of Actinomadura sp. 14C53.</title>
        <authorList>
            <person name="Saricaoglu S."/>
            <person name="Isik K."/>
        </authorList>
    </citation>
    <scope>NUCLEOTIDE SEQUENCE [LARGE SCALE GENOMIC DNA]</scope>
    <source>
        <strain evidence="8 9">14C53</strain>
    </source>
</reference>
<keyword evidence="9" id="KW-1185">Reference proteome</keyword>
<evidence type="ECO:0000256" key="5">
    <source>
        <dbReference type="ARBA" id="ARBA00023163"/>
    </source>
</evidence>
<keyword evidence="3" id="KW-0731">Sigma factor</keyword>
<dbReference type="GO" id="GO:0006352">
    <property type="term" value="P:DNA-templated transcription initiation"/>
    <property type="evidence" value="ECO:0007669"/>
    <property type="project" value="InterPro"/>
</dbReference>
<dbReference type="InterPro" id="IPR014284">
    <property type="entry name" value="RNA_pol_sigma-70_dom"/>
</dbReference>
<accession>A0A5C4JEK0</accession>
<dbReference type="EMBL" id="VCKW01000041">
    <property type="protein sequence ID" value="TMR03401.1"/>
    <property type="molecule type" value="Genomic_DNA"/>
</dbReference>
<dbReference type="GO" id="GO:0016987">
    <property type="term" value="F:sigma factor activity"/>
    <property type="evidence" value="ECO:0007669"/>
    <property type="project" value="UniProtKB-KW"/>
</dbReference>
<dbReference type="Pfam" id="PF08281">
    <property type="entry name" value="Sigma70_r4_2"/>
    <property type="match status" value="1"/>
</dbReference>
<dbReference type="InterPro" id="IPR039425">
    <property type="entry name" value="RNA_pol_sigma-70-like"/>
</dbReference>
<comment type="caution">
    <text evidence="8">The sequence shown here is derived from an EMBL/GenBank/DDBJ whole genome shotgun (WGS) entry which is preliminary data.</text>
</comment>
<evidence type="ECO:0000313" key="8">
    <source>
        <dbReference type="EMBL" id="TMR03401.1"/>
    </source>
</evidence>
<organism evidence="8 9">
    <name type="scientific">Actinomadura soli</name>
    <dbReference type="NCBI Taxonomy" id="2508997"/>
    <lineage>
        <taxon>Bacteria</taxon>
        <taxon>Bacillati</taxon>
        <taxon>Actinomycetota</taxon>
        <taxon>Actinomycetes</taxon>
        <taxon>Streptosporangiales</taxon>
        <taxon>Thermomonosporaceae</taxon>
        <taxon>Actinomadura</taxon>
    </lineage>
</organism>
<dbReference type="Gene3D" id="1.10.1740.10">
    <property type="match status" value="1"/>
</dbReference>
<feature type="domain" description="RNA polymerase sigma factor 70 region 4 type 2" evidence="7">
    <location>
        <begin position="123"/>
        <end position="174"/>
    </location>
</feature>
<dbReference type="InterPro" id="IPR013249">
    <property type="entry name" value="RNA_pol_sigma70_r4_t2"/>
</dbReference>
<keyword evidence="5" id="KW-0804">Transcription</keyword>
<evidence type="ECO:0000256" key="3">
    <source>
        <dbReference type="ARBA" id="ARBA00023082"/>
    </source>
</evidence>
<sequence length="189" mass="21684">MGPREGTCPVSNQTDEFNEFTALFERTDSFDDYYRSDLTTLIRFLMHLGASSEDAQEIAQEAMMAVLKTWRCVDEPQAYARAAAKTIFMRRIGKAKRDQDAAKRAWTPEQHRSPFVSFAAEAESVMQMLRMLPPEQREVMAWTIDGYTPSQIAKATNQNAATVRSHLRHARASMKNHLARHRNTTREEE</sequence>
<evidence type="ECO:0000313" key="9">
    <source>
        <dbReference type="Proteomes" id="UP000309174"/>
    </source>
</evidence>
<name>A0A5C4JEK0_9ACTN</name>
<dbReference type="SUPFAM" id="SSF88659">
    <property type="entry name" value="Sigma3 and sigma4 domains of RNA polymerase sigma factors"/>
    <property type="match status" value="1"/>
</dbReference>
<evidence type="ECO:0000256" key="2">
    <source>
        <dbReference type="ARBA" id="ARBA00023015"/>
    </source>
</evidence>
<evidence type="ECO:0000256" key="1">
    <source>
        <dbReference type="ARBA" id="ARBA00010641"/>
    </source>
</evidence>
<gene>
    <name evidence="8" type="ORF">ETD83_10875</name>
</gene>
<dbReference type="InterPro" id="IPR013324">
    <property type="entry name" value="RNA_pol_sigma_r3/r4-like"/>
</dbReference>
<keyword evidence="4" id="KW-0238">DNA-binding</keyword>
<protein>
    <submittedName>
        <fullName evidence="8">Sigma-70 family RNA polymerase sigma factor</fullName>
    </submittedName>
</protein>
<dbReference type="PANTHER" id="PTHR43133">
    <property type="entry name" value="RNA POLYMERASE ECF-TYPE SIGMA FACTO"/>
    <property type="match status" value="1"/>
</dbReference>
<dbReference type="SUPFAM" id="SSF88946">
    <property type="entry name" value="Sigma2 domain of RNA polymerase sigma factors"/>
    <property type="match status" value="1"/>
</dbReference>
<dbReference type="InterPro" id="IPR036388">
    <property type="entry name" value="WH-like_DNA-bd_sf"/>
</dbReference>
<dbReference type="AlphaFoldDB" id="A0A5C4JEK0"/>
<evidence type="ECO:0000259" key="6">
    <source>
        <dbReference type="Pfam" id="PF04542"/>
    </source>
</evidence>
<dbReference type="Pfam" id="PF04542">
    <property type="entry name" value="Sigma70_r2"/>
    <property type="match status" value="1"/>
</dbReference>
<feature type="domain" description="RNA polymerase sigma-70 region 2" evidence="6">
    <location>
        <begin position="34"/>
        <end position="98"/>
    </location>
</feature>
<evidence type="ECO:0000256" key="4">
    <source>
        <dbReference type="ARBA" id="ARBA00023125"/>
    </source>
</evidence>
<dbReference type="InterPro" id="IPR007627">
    <property type="entry name" value="RNA_pol_sigma70_r2"/>
</dbReference>
<proteinExistence type="inferred from homology"/>
<dbReference type="PANTHER" id="PTHR43133:SF8">
    <property type="entry name" value="RNA POLYMERASE SIGMA FACTOR HI_1459-RELATED"/>
    <property type="match status" value="1"/>
</dbReference>
<dbReference type="GO" id="GO:0003677">
    <property type="term" value="F:DNA binding"/>
    <property type="evidence" value="ECO:0007669"/>
    <property type="project" value="UniProtKB-KW"/>
</dbReference>
<dbReference type="Proteomes" id="UP000309174">
    <property type="component" value="Unassembled WGS sequence"/>
</dbReference>
<dbReference type="NCBIfam" id="TIGR02937">
    <property type="entry name" value="sigma70-ECF"/>
    <property type="match status" value="1"/>
</dbReference>
<dbReference type="OrthoDB" id="3608473at2"/>
<comment type="similarity">
    <text evidence="1">Belongs to the sigma-70 factor family. ECF subfamily.</text>
</comment>
<keyword evidence="2" id="KW-0805">Transcription regulation</keyword>